<dbReference type="RefSeq" id="WP_165825499.1">
    <property type="nucleotide sequence ID" value="NZ_QEKW01000001.1"/>
</dbReference>
<dbReference type="Gene3D" id="3.40.50.1820">
    <property type="entry name" value="alpha/beta hydrolase"/>
    <property type="match status" value="1"/>
</dbReference>
<dbReference type="PANTHER" id="PTHR43433:SF10">
    <property type="entry name" value="AB HYDROLASE-1 DOMAIN-CONTAINING PROTEIN"/>
    <property type="match status" value="1"/>
</dbReference>
<name>A0A2U1FQI8_9PSEU</name>
<dbReference type="Pfam" id="PF00561">
    <property type="entry name" value="Abhydrolase_1"/>
    <property type="match status" value="1"/>
</dbReference>
<dbReference type="Proteomes" id="UP000245639">
    <property type="component" value="Unassembled WGS sequence"/>
</dbReference>
<dbReference type="InterPro" id="IPR029058">
    <property type="entry name" value="AB_hydrolase_fold"/>
</dbReference>
<evidence type="ECO:0000259" key="1">
    <source>
        <dbReference type="Pfam" id="PF00561"/>
    </source>
</evidence>
<evidence type="ECO:0000313" key="3">
    <source>
        <dbReference type="Proteomes" id="UP000245639"/>
    </source>
</evidence>
<dbReference type="GO" id="GO:0003824">
    <property type="term" value="F:catalytic activity"/>
    <property type="evidence" value="ECO:0007669"/>
    <property type="project" value="UniProtKB-ARBA"/>
</dbReference>
<sequence length="288" mass="30632">MTDRRVTVDGRTVALVEHGDPDGAPVFLFHGTPDSRVGKEFTDAPARARGLRVLCPDRGGIGASDPLPGRTVAGYAGEILALADVLGIDRFATLGYSAGGPFALSCAAGCGPRVTGTALMAGAGPIDDRPGAREGLAKSDLDAVRLVEEHPHREALLLRFQKWATQAAPSSAVDQVSSELSAPDREFLARRPPGEEMAFFVEALRQGPAGVMDEYRLWASAWHLDWSAVTTPVEIFQGEEDGMVPMHHAEDIASRLPDGVARIHRLPGVGHLSIQDHVAEILDALTTP</sequence>
<comment type="caution">
    <text evidence="2">The sequence shown here is derived from an EMBL/GenBank/DDBJ whole genome shotgun (WGS) entry which is preliminary data.</text>
</comment>
<gene>
    <name evidence="2" type="ORF">C8D89_101313</name>
</gene>
<dbReference type="PANTHER" id="PTHR43433">
    <property type="entry name" value="HYDROLASE, ALPHA/BETA FOLD FAMILY PROTEIN"/>
    <property type="match status" value="1"/>
</dbReference>
<dbReference type="InterPro" id="IPR000073">
    <property type="entry name" value="AB_hydrolase_1"/>
</dbReference>
<accession>A0A2U1FQI8</accession>
<organism evidence="2 3">
    <name type="scientific">Actinomycetospora cinnamomea</name>
    <dbReference type="NCBI Taxonomy" id="663609"/>
    <lineage>
        <taxon>Bacteria</taxon>
        <taxon>Bacillati</taxon>
        <taxon>Actinomycetota</taxon>
        <taxon>Actinomycetes</taxon>
        <taxon>Pseudonocardiales</taxon>
        <taxon>Pseudonocardiaceae</taxon>
        <taxon>Actinomycetospora</taxon>
    </lineage>
</organism>
<protein>
    <submittedName>
        <fullName evidence="2">Pimeloyl-ACP methyl ester carboxylesterase</fullName>
    </submittedName>
</protein>
<proteinExistence type="predicted"/>
<dbReference type="SUPFAM" id="SSF53474">
    <property type="entry name" value="alpha/beta-Hydrolases"/>
    <property type="match status" value="1"/>
</dbReference>
<feature type="domain" description="AB hydrolase-1" evidence="1">
    <location>
        <begin position="25"/>
        <end position="276"/>
    </location>
</feature>
<dbReference type="EMBL" id="QEKW01000001">
    <property type="protein sequence ID" value="PVZ14448.1"/>
    <property type="molecule type" value="Genomic_DNA"/>
</dbReference>
<evidence type="ECO:0000313" key="2">
    <source>
        <dbReference type="EMBL" id="PVZ14448.1"/>
    </source>
</evidence>
<dbReference type="AlphaFoldDB" id="A0A2U1FQI8"/>
<reference evidence="2 3" key="1">
    <citation type="submission" date="2018-04" db="EMBL/GenBank/DDBJ databases">
        <title>Genomic Encyclopedia of Type Strains, Phase IV (KMG-IV): sequencing the most valuable type-strain genomes for metagenomic binning, comparative biology and taxonomic classification.</title>
        <authorList>
            <person name="Goeker M."/>
        </authorList>
    </citation>
    <scope>NUCLEOTIDE SEQUENCE [LARGE SCALE GENOMIC DNA]</scope>
    <source>
        <strain evidence="2 3">DSM 45771</strain>
    </source>
</reference>
<dbReference type="InterPro" id="IPR050471">
    <property type="entry name" value="AB_hydrolase"/>
</dbReference>
<keyword evidence="3" id="KW-1185">Reference proteome</keyword>